<comment type="caution">
    <text evidence="1">The sequence shown here is derived from an EMBL/GenBank/DDBJ whole genome shotgun (WGS) entry which is preliminary data.</text>
</comment>
<sequence length="136" mass="14873">MATIRTLVWGIPVRGVQATAGSQTNCAGFARAVADFEPQPDPSDGFAFVVALEERPGAFHNNELAAWCCEHVELGVRAELAEHFGAVLPPVRVMLRRVLQHPVDSNGPRNQEAGRRLVLHALEALDSRQIPSRCQK</sequence>
<dbReference type="Proteomes" id="UP001595912">
    <property type="component" value="Unassembled WGS sequence"/>
</dbReference>
<organism evidence="1 2">
    <name type="scientific">Dactylosporangium cerinum</name>
    <dbReference type="NCBI Taxonomy" id="1434730"/>
    <lineage>
        <taxon>Bacteria</taxon>
        <taxon>Bacillati</taxon>
        <taxon>Actinomycetota</taxon>
        <taxon>Actinomycetes</taxon>
        <taxon>Micromonosporales</taxon>
        <taxon>Micromonosporaceae</taxon>
        <taxon>Dactylosporangium</taxon>
    </lineage>
</organism>
<gene>
    <name evidence="1" type="ORF">ACFPIJ_54060</name>
</gene>
<keyword evidence="2" id="KW-1185">Reference proteome</keyword>
<name>A0ABV9WEG0_9ACTN</name>
<evidence type="ECO:0000313" key="1">
    <source>
        <dbReference type="EMBL" id="MFC5006724.1"/>
    </source>
</evidence>
<dbReference type="EMBL" id="JBHSIU010000105">
    <property type="protein sequence ID" value="MFC5006724.1"/>
    <property type="molecule type" value="Genomic_DNA"/>
</dbReference>
<proteinExistence type="predicted"/>
<dbReference type="RefSeq" id="WP_380127362.1">
    <property type="nucleotide sequence ID" value="NZ_JBHSIU010000105.1"/>
</dbReference>
<reference evidence="2" key="1">
    <citation type="journal article" date="2019" name="Int. J. Syst. Evol. Microbiol.">
        <title>The Global Catalogue of Microorganisms (GCM) 10K type strain sequencing project: providing services to taxonomists for standard genome sequencing and annotation.</title>
        <authorList>
            <consortium name="The Broad Institute Genomics Platform"/>
            <consortium name="The Broad Institute Genome Sequencing Center for Infectious Disease"/>
            <person name="Wu L."/>
            <person name="Ma J."/>
        </authorList>
    </citation>
    <scope>NUCLEOTIDE SEQUENCE [LARGE SCALE GENOMIC DNA]</scope>
    <source>
        <strain evidence="2">CGMCC 4.7152</strain>
    </source>
</reference>
<accession>A0ABV9WEG0</accession>
<evidence type="ECO:0000313" key="2">
    <source>
        <dbReference type="Proteomes" id="UP001595912"/>
    </source>
</evidence>
<protein>
    <submittedName>
        <fullName evidence="1">Uncharacterized protein</fullName>
    </submittedName>
</protein>